<evidence type="ECO:0000313" key="3">
    <source>
        <dbReference type="Proteomes" id="UP000053890"/>
    </source>
</evidence>
<organism evidence="2 3">
    <name type="scientific">Rhodotorula graminis (strain WP1)</name>
    <dbReference type="NCBI Taxonomy" id="578459"/>
    <lineage>
        <taxon>Eukaryota</taxon>
        <taxon>Fungi</taxon>
        <taxon>Dikarya</taxon>
        <taxon>Basidiomycota</taxon>
        <taxon>Pucciniomycotina</taxon>
        <taxon>Microbotryomycetes</taxon>
        <taxon>Sporidiobolales</taxon>
        <taxon>Sporidiobolaceae</taxon>
        <taxon>Rhodotorula</taxon>
    </lineage>
</organism>
<dbReference type="OMA" id="LMTICAF"/>
<dbReference type="GeneID" id="28977164"/>
<dbReference type="RefSeq" id="XP_018271228.1">
    <property type="nucleotide sequence ID" value="XM_018416716.1"/>
</dbReference>
<feature type="transmembrane region" description="Helical" evidence="1">
    <location>
        <begin position="45"/>
        <end position="68"/>
    </location>
</feature>
<gene>
    <name evidence="2" type="ORF">RHOBADRAFT_53192</name>
</gene>
<feature type="transmembrane region" description="Helical" evidence="1">
    <location>
        <begin position="129"/>
        <end position="151"/>
    </location>
</feature>
<feature type="transmembrane region" description="Helical" evidence="1">
    <location>
        <begin position="88"/>
        <end position="108"/>
    </location>
</feature>
<keyword evidence="3" id="KW-1185">Reference proteome</keyword>
<keyword evidence="1" id="KW-1133">Transmembrane helix</keyword>
<dbReference type="AlphaFoldDB" id="A0A194S3S9"/>
<dbReference type="EMBL" id="KQ474078">
    <property type="protein sequence ID" value="KPV75179.1"/>
    <property type="molecule type" value="Genomic_DNA"/>
</dbReference>
<feature type="transmembrane region" description="Helical" evidence="1">
    <location>
        <begin position="171"/>
        <end position="192"/>
    </location>
</feature>
<accession>A0A194S3S9</accession>
<reference evidence="2 3" key="1">
    <citation type="journal article" date="2015" name="Front. Microbiol.">
        <title>Genome sequence of the plant growth promoting endophytic yeast Rhodotorula graminis WP1.</title>
        <authorList>
            <person name="Firrincieli A."/>
            <person name="Otillar R."/>
            <person name="Salamov A."/>
            <person name="Schmutz J."/>
            <person name="Khan Z."/>
            <person name="Redman R.S."/>
            <person name="Fleck N.D."/>
            <person name="Lindquist E."/>
            <person name="Grigoriev I.V."/>
            <person name="Doty S.L."/>
        </authorList>
    </citation>
    <scope>NUCLEOTIDE SEQUENCE [LARGE SCALE GENOMIC DNA]</scope>
    <source>
        <strain evidence="2 3">WP1</strain>
    </source>
</reference>
<name>A0A194S3S9_RHOGW</name>
<feature type="transmembrane region" description="Helical" evidence="1">
    <location>
        <begin position="311"/>
        <end position="331"/>
    </location>
</feature>
<dbReference type="OrthoDB" id="2527786at2759"/>
<protein>
    <submittedName>
        <fullName evidence="2">Uncharacterized protein</fullName>
    </submittedName>
</protein>
<keyword evidence="1" id="KW-0812">Transmembrane</keyword>
<feature type="transmembrane region" description="Helical" evidence="1">
    <location>
        <begin position="343"/>
        <end position="365"/>
    </location>
</feature>
<evidence type="ECO:0000313" key="2">
    <source>
        <dbReference type="EMBL" id="KPV75179.1"/>
    </source>
</evidence>
<dbReference type="Proteomes" id="UP000053890">
    <property type="component" value="Unassembled WGS sequence"/>
</dbReference>
<evidence type="ECO:0000256" key="1">
    <source>
        <dbReference type="SAM" id="Phobius"/>
    </source>
</evidence>
<feature type="transmembrane region" description="Helical" evidence="1">
    <location>
        <begin position="245"/>
        <end position="274"/>
    </location>
</feature>
<proteinExistence type="predicted"/>
<keyword evidence="1" id="KW-0472">Membrane</keyword>
<sequence length="512" mass="56241">MSSDTQAILDLLGDLPPGANPYEVVRKYALQALNPPLPESHRRQLIAIAVIFSFSLFFIVASLVVRILNGSFWIVHWGDSPRLLRPLFSVSWSLWAVVFLVLIEVVVIDSIKQFQRASIQKDYAAWRTLAWLPAVYGGWTAAWGTLVSYLLHLHAYGRARLVDRLAPWVNASSILVPVIFSLVFIPLAAIGADRFRWTMDTFYAIDHLLRQLAAAYHGENALLELLSSGLPLLQELEKRTNVFLYWWMVTLSAAAAFGFFLVAMLVTVASLYLVALRHVLRLSTWQTESGSTRTSSLQPLRRTYANMDINLCIFSILGLTTSTTVVVMAAVPRGFVDPTFAQIFVLLPFYAFAILGLPSSVLLFVRAFDAKRESSRSHTRISVNVNVVSFTEGFELVDRGAAPAHRLERSAGSVHVADHHLYPSLEVRASNSSLDKDVRPFDEYAHFPPEPTATTLGAARPDSVYSVGSLEVGGRIDVGARPDLFGAATLEGTAGLSLDAAAPARGGGCVRG</sequence>